<dbReference type="AlphaFoldDB" id="A0A1D1UUY0"/>
<keyword evidence="2" id="KW-1185">Reference proteome</keyword>
<evidence type="ECO:0008006" key="3">
    <source>
        <dbReference type="Google" id="ProtNLM"/>
    </source>
</evidence>
<protein>
    <recommendedName>
        <fullName evidence="3">SGNH domain-containing protein</fullName>
    </recommendedName>
</protein>
<gene>
    <name evidence="1" type="primary">RvY_04416-1</name>
    <name evidence="1" type="synonym">RvY_04416.1</name>
    <name evidence="1" type="ORF">RvY_04416</name>
</gene>
<reference evidence="1 2" key="1">
    <citation type="journal article" date="2016" name="Nat. Commun.">
        <title>Extremotolerant tardigrade genome and improved radiotolerance of human cultured cells by tardigrade-unique protein.</title>
        <authorList>
            <person name="Hashimoto T."/>
            <person name="Horikawa D.D."/>
            <person name="Saito Y."/>
            <person name="Kuwahara H."/>
            <person name="Kozuka-Hata H."/>
            <person name="Shin-I T."/>
            <person name="Minakuchi Y."/>
            <person name="Ohishi K."/>
            <person name="Motoyama A."/>
            <person name="Aizu T."/>
            <person name="Enomoto A."/>
            <person name="Kondo K."/>
            <person name="Tanaka S."/>
            <person name="Hara Y."/>
            <person name="Koshikawa S."/>
            <person name="Sagara H."/>
            <person name="Miura T."/>
            <person name="Yokobori S."/>
            <person name="Miyagawa K."/>
            <person name="Suzuki Y."/>
            <person name="Kubo T."/>
            <person name="Oyama M."/>
            <person name="Kohara Y."/>
            <person name="Fujiyama A."/>
            <person name="Arakawa K."/>
            <person name="Katayama T."/>
            <person name="Toyoda A."/>
            <person name="Kunieda T."/>
        </authorList>
    </citation>
    <scope>NUCLEOTIDE SEQUENCE [LARGE SCALE GENOMIC DNA]</scope>
    <source>
        <strain evidence="1 2">YOKOZUNA-1</strain>
    </source>
</reference>
<evidence type="ECO:0000313" key="1">
    <source>
        <dbReference type="EMBL" id="GAU92320.1"/>
    </source>
</evidence>
<proteinExistence type="predicted"/>
<dbReference type="OrthoDB" id="10637150at2759"/>
<dbReference type="EMBL" id="BDGG01000002">
    <property type="protein sequence ID" value="GAU92320.1"/>
    <property type="molecule type" value="Genomic_DNA"/>
</dbReference>
<dbReference type="Proteomes" id="UP000186922">
    <property type="component" value="Unassembled WGS sequence"/>
</dbReference>
<sequence>MEDGQRKTKSQVQFKRLSLCCVFLLTTTGLLYFEESTAVVGALSSWNWSTSGSQLPARCLKTLQSLHYAEAICLDSSNLTSSKFFNLTDDIRESLKLLRGKTIACVGDSRVRFFCMLIWSGLTNQSYQFSNRENHYQEDRVFVSKAYNITLMFYWIVHPYDARLGRLLSSWIKTNSTPQLAMFQFGAHSVASPRHGANESDVFGDSVMKIGIALKELHHHKGTLSIWMSTRISQRYY</sequence>
<comment type="caution">
    <text evidence="1">The sequence shown here is derived from an EMBL/GenBank/DDBJ whole genome shotgun (WGS) entry which is preliminary data.</text>
</comment>
<name>A0A1D1UUY0_RAMVA</name>
<evidence type="ECO:0000313" key="2">
    <source>
        <dbReference type="Proteomes" id="UP000186922"/>
    </source>
</evidence>
<accession>A0A1D1UUY0</accession>
<organism evidence="1 2">
    <name type="scientific">Ramazzottius varieornatus</name>
    <name type="common">Water bear</name>
    <name type="synonym">Tardigrade</name>
    <dbReference type="NCBI Taxonomy" id="947166"/>
    <lineage>
        <taxon>Eukaryota</taxon>
        <taxon>Metazoa</taxon>
        <taxon>Ecdysozoa</taxon>
        <taxon>Tardigrada</taxon>
        <taxon>Eutardigrada</taxon>
        <taxon>Parachela</taxon>
        <taxon>Hypsibioidea</taxon>
        <taxon>Ramazzottiidae</taxon>
        <taxon>Ramazzottius</taxon>
    </lineage>
</organism>